<sequence length="156" mass="17760">MTPNTGRRQQSLSLADAIAKVCTAAKTIELRENVKPHERNRIKEAFEMLIKPLAPDAMDGKKKDLEYDQLLRRLNKSGDAQLVMVCIVGLGRSALLSLREKVKLHLAEEMKSCRDKWDTQTIQSVARECWTEGHITPFIANHKSDKNSFLKYGFAY</sequence>
<reference evidence="1" key="1">
    <citation type="journal article" date="2020" name="Mol. Plant Microbe Interact.">
        <title>Genome Sequence of the Biocontrol Agent Coniothyrium minitans strain Conio (IMI 134523).</title>
        <authorList>
            <person name="Patel D."/>
            <person name="Shittu T.A."/>
            <person name="Baroncelli R."/>
            <person name="Muthumeenakshi S."/>
            <person name="Osborne T.H."/>
            <person name="Janganan T.K."/>
            <person name="Sreenivasaprasad S."/>
        </authorList>
    </citation>
    <scope>NUCLEOTIDE SEQUENCE</scope>
    <source>
        <strain evidence="1">Conio</strain>
    </source>
</reference>
<accession>A0A9P6G9F2</accession>
<dbReference type="OrthoDB" id="3789336at2759"/>
<evidence type="ECO:0000313" key="1">
    <source>
        <dbReference type="EMBL" id="KAF9730265.1"/>
    </source>
</evidence>
<gene>
    <name evidence="1" type="ORF">PMIN01_12198</name>
</gene>
<dbReference type="EMBL" id="WJXW01000015">
    <property type="protein sequence ID" value="KAF9730265.1"/>
    <property type="molecule type" value="Genomic_DNA"/>
</dbReference>
<protein>
    <submittedName>
        <fullName evidence="1">Uncharacterized protein</fullName>
    </submittedName>
</protein>
<proteinExistence type="predicted"/>
<keyword evidence="2" id="KW-1185">Reference proteome</keyword>
<dbReference type="AlphaFoldDB" id="A0A9P6G9F2"/>
<organism evidence="1 2">
    <name type="scientific">Paraphaeosphaeria minitans</name>
    <dbReference type="NCBI Taxonomy" id="565426"/>
    <lineage>
        <taxon>Eukaryota</taxon>
        <taxon>Fungi</taxon>
        <taxon>Dikarya</taxon>
        <taxon>Ascomycota</taxon>
        <taxon>Pezizomycotina</taxon>
        <taxon>Dothideomycetes</taxon>
        <taxon>Pleosporomycetidae</taxon>
        <taxon>Pleosporales</taxon>
        <taxon>Massarineae</taxon>
        <taxon>Didymosphaeriaceae</taxon>
        <taxon>Paraphaeosphaeria</taxon>
    </lineage>
</organism>
<dbReference type="Proteomes" id="UP000756921">
    <property type="component" value="Unassembled WGS sequence"/>
</dbReference>
<comment type="caution">
    <text evidence="1">The sequence shown here is derived from an EMBL/GenBank/DDBJ whole genome shotgun (WGS) entry which is preliminary data.</text>
</comment>
<name>A0A9P6G9F2_9PLEO</name>
<evidence type="ECO:0000313" key="2">
    <source>
        <dbReference type="Proteomes" id="UP000756921"/>
    </source>
</evidence>